<reference evidence="1 2" key="1">
    <citation type="journal article" date="2017" name="ISME J.">
        <title>Energy and carbon metabolisms in a deep terrestrial subsurface fluid microbial community.</title>
        <authorList>
            <person name="Momper L."/>
            <person name="Jungbluth S.P."/>
            <person name="Lee M.D."/>
            <person name="Amend J.P."/>
        </authorList>
    </citation>
    <scope>NUCLEOTIDE SEQUENCE [LARGE SCALE GENOMIC DNA]</scope>
    <source>
        <strain evidence="1">SURF_26</strain>
    </source>
</reference>
<organism evidence="1 2">
    <name type="scientific">Candidatus Auribacter fodinae</name>
    <dbReference type="NCBI Taxonomy" id="2093366"/>
    <lineage>
        <taxon>Bacteria</taxon>
        <taxon>Pseudomonadati</taxon>
        <taxon>Candidatus Auribacterota</taxon>
        <taxon>Candidatus Auribacteria</taxon>
        <taxon>Candidatus Auribacterales</taxon>
        <taxon>Candidatus Auribacteraceae</taxon>
        <taxon>Candidatus Auribacter</taxon>
    </lineage>
</organism>
<accession>A0A3A4R506</accession>
<dbReference type="AlphaFoldDB" id="A0A3A4R506"/>
<dbReference type="Proteomes" id="UP000266426">
    <property type="component" value="Unassembled WGS sequence"/>
</dbReference>
<comment type="caution">
    <text evidence="1">The sequence shown here is derived from an EMBL/GenBank/DDBJ whole genome shotgun (WGS) entry which is preliminary data.</text>
</comment>
<dbReference type="EMBL" id="QZJZ01000082">
    <property type="protein sequence ID" value="RJP57358.1"/>
    <property type="molecule type" value="Genomic_DNA"/>
</dbReference>
<gene>
    <name evidence="1" type="ORF">C4541_10380</name>
</gene>
<evidence type="ECO:0000313" key="2">
    <source>
        <dbReference type="Proteomes" id="UP000266426"/>
    </source>
</evidence>
<name>A0A3A4R506_9BACT</name>
<sequence>MSDKLESYIQQLEDLIQKKLLDSEEFHEICHKMKDEEYHVDMGVLALLMDHDKEKGFVSFPFYLEFSEKKENSGNGDEQNLNLSKKDVQFLKDLGISF</sequence>
<evidence type="ECO:0000313" key="1">
    <source>
        <dbReference type="EMBL" id="RJP57358.1"/>
    </source>
</evidence>
<protein>
    <submittedName>
        <fullName evidence="1">Uncharacterized protein</fullName>
    </submittedName>
</protein>
<proteinExistence type="predicted"/>